<dbReference type="AlphaFoldDB" id="A0A427AKX7"/>
<accession>A0A427AKX7</accession>
<evidence type="ECO:0000313" key="3">
    <source>
        <dbReference type="Proteomes" id="UP000287651"/>
    </source>
</evidence>
<dbReference type="EMBL" id="AMZH03002072">
    <property type="protein sequence ID" value="RRT76874.1"/>
    <property type="molecule type" value="Genomic_DNA"/>
</dbReference>
<organism evidence="2 3">
    <name type="scientific">Ensete ventricosum</name>
    <name type="common">Abyssinian banana</name>
    <name type="synonym">Musa ensete</name>
    <dbReference type="NCBI Taxonomy" id="4639"/>
    <lineage>
        <taxon>Eukaryota</taxon>
        <taxon>Viridiplantae</taxon>
        <taxon>Streptophyta</taxon>
        <taxon>Embryophyta</taxon>
        <taxon>Tracheophyta</taxon>
        <taxon>Spermatophyta</taxon>
        <taxon>Magnoliopsida</taxon>
        <taxon>Liliopsida</taxon>
        <taxon>Zingiberales</taxon>
        <taxon>Musaceae</taxon>
        <taxon>Ensete</taxon>
    </lineage>
</organism>
<proteinExistence type="predicted"/>
<feature type="region of interest" description="Disordered" evidence="1">
    <location>
        <begin position="1"/>
        <end position="103"/>
    </location>
</feature>
<feature type="compositionally biased region" description="Low complexity" evidence="1">
    <location>
        <begin position="61"/>
        <end position="72"/>
    </location>
</feature>
<protein>
    <submittedName>
        <fullName evidence="2">Uncharacterized protein</fullName>
    </submittedName>
</protein>
<feature type="compositionally biased region" description="Basic and acidic residues" evidence="1">
    <location>
        <begin position="41"/>
        <end position="58"/>
    </location>
</feature>
<feature type="compositionally biased region" description="Basic and acidic residues" evidence="1">
    <location>
        <begin position="8"/>
        <end position="17"/>
    </location>
</feature>
<comment type="caution">
    <text evidence="2">The sequence shown here is derived from an EMBL/GenBank/DDBJ whole genome shotgun (WGS) entry which is preliminary data.</text>
</comment>
<gene>
    <name evidence="2" type="ORF">B296_00029525</name>
</gene>
<reference evidence="2 3" key="1">
    <citation type="journal article" date="2014" name="Agronomy (Basel)">
        <title>A Draft Genome Sequence for Ensete ventricosum, the Drought-Tolerant Tree Against Hunger.</title>
        <authorList>
            <person name="Harrison J."/>
            <person name="Moore K.A."/>
            <person name="Paszkiewicz K."/>
            <person name="Jones T."/>
            <person name="Grant M."/>
            <person name="Ambacheew D."/>
            <person name="Muzemil S."/>
            <person name="Studholme D.J."/>
        </authorList>
    </citation>
    <scope>NUCLEOTIDE SEQUENCE [LARGE SCALE GENOMIC DNA]</scope>
</reference>
<evidence type="ECO:0000313" key="2">
    <source>
        <dbReference type="EMBL" id="RRT76874.1"/>
    </source>
</evidence>
<name>A0A427AKX7_ENSVE</name>
<sequence>MARRRGEKKREDEREKFGSPVRCSSPAPPLDLLCAGVRSPARGDEKREKKKMEKEREIPGSPVRSSSSVPPRDLSLAGDSFSPRGKTFLLPTRLPAWGEGTRR</sequence>
<dbReference type="Proteomes" id="UP000287651">
    <property type="component" value="Unassembled WGS sequence"/>
</dbReference>
<evidence type="ECO:0000256" key="1">
    <source>
        <dbReference type="SAM" id="MobiDB-lite"/>
    </source>
</evidence>
<feature type="non-terminal residue" evidence="2">
    <location>
        <position position="103"/>
    </location>
</feature>